<evidence type="ECO:0000313" key="17">
    <source>
        <dbReference type="EMBL" id="CAF4890353.1"/>
    </source>
</evidence>
<dbReference type="Proteomes" id="UP000663862">
    <property type="component" value="Unassembled WGS sequence"/>
</dbReference>
<keyword evidence="4 8" id="KW-0479">Metal-binding</keyword>
<evidence type="ECO:0000313" key="10">
    <source>
        <dbReference type="EMBL" id="CAF3208727.1"/>
    </source>
</evidence>
<evidence type="ECO:0000256" key="1">
    <source>
        <dbReference type="ARBA" id="ARBA00002904"/>
    </source>
</evidence>
<dbReference type="InterPro" id="IPR023561">
    <property type="entry name" value="Carbonic_anhydrase_a-class"/>
</dbReference>
<evidence type="ECO:0000313" key="13">
    <source>
        <dbReference type="EMBL" id="CAF3779667.1"/>
    </source>
</evidence>
<dbReference type="GO" id="GO:0004089">
    <property type="term" value="F:carbonate dehydratase activity"/>
    <property type="evidence" value="ECO:0007669"/>
    <property type="project" value="UniProtKB-UniRule"/>
</dbReference>
<keyword evidence="5 8" id="KW-0862">Zinc</keyword>
<feature type="chain" id="PRO_5035953401" description="Carbonic anhydrase" evidence="8">
    <location>
        <begin position="30"/>
        <end position="328"/>
    </location>
</feature>
<dbReference type="EMBL" id="CAJNYD010003673">
    <property type="protein sequence ID" value="CAF3536107.1"/>
    <property type="molecule type" value="Genomic_DNA"/>
</dbReference>
<keyword evidence="6 8" id="KW-0456">Lyase</keyword>
<dbReference type="EC" id="4.2.1.1" evidence="3 8"/>
<dbReference type="PROSITE" id="PS51144">
    <property type="entry name" value="ALPHA_CA_2"/>
    <property type="match status" value="1"/>
</dbReference>
<dbReference type="SUPFAM" id="SSF51069">
    <property type="entry name" value="Carbonic anhydrase"/>
    <property type="match status" value="1"/>
</dbReference>
<evidence type="ECO:0000256" key="7">
    <source>
        <dbReference type="ARBA" id="ARBA00048348"/>
    </source>
</evidence>
<comment type="cofactor">
    <cofactor evidence="8">
        <name>Zn(2+)</name>
        <dbReference type="ChEBI" id="CHEBI:29105"/>
    </cofactor>
</comment>
<dbReference type="Gene3D" id="3.10.200.10">
    <property type="entry name" value="Alpha carbonic anhydrase"/>
    <property type="match status" value="1"/>
</dbReference>
<dbReference type="CDD" id="cd00326">
    <property type="entry name" value="alpha_CA"/>
    <property type="match status" value="1"/>
</dbReference>
<name>A0A817QET3_9BILA</name>
<dbReference type="EMBL" id="CAJNYU010003038">
    <property type="protein sequence ID" value="CAF3625273.1"/>
    <property type="molecule type" value="Genomic_DNA"/>
</dbReference>
<dbReference type="PANTHER" id="PTHR18952:SF265">
    <property type="entry name" value="CARBONIC ANHYDRASE"/>
    <property type="match status" value="1"/>
</dbReference>
<dbReference type="Proteomes" id="UP000663851">
    <property type="component" value="Unassembled WGS sequence"/>
</dbReference>
<evidence type="ECO:0000259" key="9">
    <source>
        <dbReference type="PROSITE" id="PS51144"/>
    </source>
</evidence>
<keyword evidence="19" id="KW-1185">Reference proteome</keyword>
<dbReference type="Proteomes" id="UP000663848">
    <property type="component" value="Unassembled WGS sequence"/>
</dbReference>
<dbReference type="AlphaFoldDB" id="A0A817QET3"/>
<reference evidence="10" key="1">
    <citation type="submission" date="2021-02" db="EMBL/GenBank/DDBJ databases">
        <authorList>
            <person name="Nowell W R."/>
        </authorList>
    </citation>
    <scope>NUCLEOTIDE SEQUENCE</scope>
</reference>
<evidence type="ECO:0000313" key="18">
    <source>
        <dbReference type="Proteomes" id="UP000663825"/>
    </source>
</evidence>
<evidence type="ECO:0000313" key="12">
    <source>
        <dbReference type="EMBL" id="CAF3625273.1"/>
    </source>
</evidence>
<dbReference type="GO" id="GO:0008270">
    <property type="term" value="F:zinc ion binding"/>
    <property type="evidence" value="ECO:0007669"/>
    <property type="project" value="UniProtKB-UniRule"/>
</dbReference>
<dbReference type="OrthoDB" id="429145at2759"/>
<evidence type="ECO:0000313" key="14">
    <source>
        <dbReference type="EMBL" id="CAF4339500.1"/>
    </source>
</evidence>
<dbReference type="PROSITE" id="PS00162">
    <property type="entry name" value="ALPHA_CA_1"/>
    <property type="match status" value="1"/>
</dbReference>
<comment type="similarity">
    <text evidence="2 8">Belongs to the alpha-carbonic anhydrase family.</text>
</comment>
<dbReference type="InterPro" id="IPR001148">
    <property type="entry name" value="CA_dom"/>
</dbReference>
<dbReference type="Proteomes" id="UP000663833">
    <property type="component" value="Unassembled WGS sequence"/>
</dbReference>
<protein>
    <recommendedName>
        <fullName evidence="3 8">Carbonic anhydrase</fullName>
        <ecNumber evidence="3 8">4.2.1.1</ecNumber>
    </recommendedName>
</protein>
<dbReference type="Proteomes" id="UP000663872">
    <property type="component" value="Unassembled WGS sequence"/>
</dbReference>
<dbReference type="EMBL" id="CAJOBP010002184">
    <property type="protein sequence ID" value="CAF4339500.1"/>
    <property type="molecule type" value="Genomic_DNA"/>
</dbReference>
<evidence type="ECO:0000313" key="11">
    <source>
        <dbReference type="EMBL" id="CAF3536107.1"/>
    </source>
</evidence>
<evidence type="ECO:0000256" key="4">
    <source>
        <dbReference type="ARBA" id="ARBA00022723"/>
    </source>
</evidence>
<evidence type="ECO:0000256" key="2">
    <source>
        <dbReference type="ARBA" id="ARBA00010718"/>
    </source>
</evidence>
<proteinExistence type="inferred from homology"/>
<sequence>MAASIQMYSGLKKLLVISLLFTNIYSTDGQDWNYQDLGPDMWSETYPMCAGTSQSPIIIKTACTTYRTFAPFRFSSDYNLTYNFTLLNNGHTITSTYNSNGSTPFTLSGGGLNGTFQFLNFHVHWDENSKSGSEHQVNEVKYTGEIHFVHQNPETGQIAVLGIFMHSSQLSSDGIDNTANKTIKEWAKYFTTAVELGSVNESTELSLNLATLMGNNLNDFWRYGGSLTTPPCTEDAVWTVFTAPIVISEEEIDSFRKNIFSENDRSPQPLYYRIVYRNFLNETLSAIPDYNCCSDESNNADNKVILSKPIKYFSILSTTFVLLNILNT</sequence>
<organism evidence="10 18">
    <name type="scientific">Rotaria socialis</name>
    <dbReference type="NCBI Taxonomy" id="392032"/>
    <lineage>
        <taxon>Eukaryota</taxon>
        <taxon>Metazoa</taxon>
        <taxon>Spiralia</taxon>
        <taxon>Gnathifera</taxon>
        <taxon>Rotifera</taxon>
        <taxon>Eurotatoria</taxon>
        <taxon>Bdelloidea</taxon>
        <taxon>Philodinida</taxon>
        <taxon>Philodinidae</taxon>
        <taxon>Rotaria</taxon>
    </lineage>
</organism>
<dbReference type="EMBL" id="CAJNYT010005854">
    <property type="protein sequence ID" value="CAF3779667.1"/>
    <property type="molecule type" value="Genomic_DNA"/>
</dbReference>
<dbReference type="SMART" id="SM01057">
    <property type="entry name" value="Carb_anhydrase"/>
    <property type="match status" value="1"/>
</dbReference>
<dbReference type="InterPro" id="IPR018338">
    <property type="entry name" value="Carbonic_anhydrase_a-class_CS"/>
</dbReference>
<comment type="catalytic activity">
    <reaction evidence="7 8">
        <text>hydrogencarbonate + H(+) = CO2 + H2O</text>
        <dbReference type="Rhea" id="RHEA:10748"/>
        <dbReference type="ChEBI" id="CHEBI:15377"/>
        <dbReference type="ChEBI" id="CHEBI:15378"/>
        <dbReference type="ChEBI" id="CHEBI:16526"/>
        <dbReference type="ChEBI" id="CHEBI:17544"/>
        <dbReference type="EC" id="4.2.1.1"/>
    </reaction>
</comment>
<feature type="domain" description="Alpha-carbonic anhydrase" evidence="9">
    <location>
        <begin position="30"/>
        <end position="279"/>
    </location>
</feature>
<dbReference type="InterPro" id="IPR036398">
    <property type="entry name" value="CA_dom_sf"/>
</dbReference>
<comment type="caution">
    <text evidence="10">The sequence shown here is derived from an EMBL/GenBank/DDBJ whole genome shotgun (WGS) entry which is preliminary data.</text>
</comment>
<evidence type="ECO:0000313" key="15">
    <source>
        <dbReference type="EMBL" id="CAF4432822.1"/>
    </source>
</evidence>
<dbReference type="EMBL" id="CAJOBQ010005502">
    <property type="protein sequence ID" value="CAF4657294.1"/>
    <property type="molecule type" value="Genomic_DNA"/>
</dbReference>
<dbReference type="EMBL" id="CAJOBO010002123">
    <property type="protein sequence ID" value="CAF4432822.1"/>
    <property type="molecule type" value="Genomic_DNA"/>
</dbReference>
<evidence type="ECO:0000256" key="6">
    <source>
        <dbReference type="ARBA" id="ARBA00023239"/>
    </source>
</evidence>
<dbReference type="PANTHER" id="PTHR18952">
    <property type="entry name" value="CARBONIC ANHYDRASE"/>
    <property type="match status" value="1"/>
</dbReference>
<dbReference type="EMBL" id="CAJOBR010009248">
    <property type="protein sequence ID" value="CAF4890353.1"/>
    <property type="molecule type" value="Genomic_DNA"/>
</dbReference>
<evidence type="ECO:0000256" key="3">
    <source>
        <dbReference type="ARBA" id="ARBA00012925"/>
    </source>
</evidence>
<dbReference type="Proteomes" id="UP000663825">
    <property type="component" value="Unassembled WGS sequence"/>
</dbReference>
<dbReference type="Proteomes" id="UP000663873">
    <property type="component" value="Unassembled WGS sequence"/>
</dbReference>
<gene>
    <name evidence="12" type="ORF">FME351_LOCUS23150</name>
    <name evidence="13" type="ORF">GRG538_LOCUS32971</name>
    <name evidence="15" type="ORF">HFQ381_LOCUS22486</name>
    <name evidence="11" type="ORF">LUA448_LOCUS27224</name>
    <name evidence="17" type="ORF">QYT958_LOCUS30040</name>
    <name evidence="10" type="ORF">TIS948_LOCUS13016</name>
    <name evidence="16" type="ORF">TSG867_LOCUS31135</name>
    <name evidence="14" type="ORF">UJA718_LOCUS15041</name>
</gene>
<dbReference type="Pfam" id="PF00194">
    <property type="entry name" value="Carb_anhydrase"/>
    <property type="match status" value="1"/>
</dbReference>
<evidence type="ECO:0000313" key="19">
    <source>
        <dbReference type="Proteomes" id="UP000663873"/>
    </source>
</evidence>
<dbReference type="Proteomes" id="UP000663869">
    <property type="component" value="Unassembled WGS sequence"/>
</dbReference>
<evidence type="ECO:0000313" key="16">
    <source>
        <dbReference type="EMBL" id="CAF4657294.1"/>
    </source>
</evidence>
<evidence type="ECO:0000256" key="5">
    <source>
        <dbReference type="ARBA" id="ARBA00022833"/>
    </source>
</evidence>
<feature type="signal peptide" evidence="8">
    <location>
        <begin position="1"/>
        <end position="29"/>
    </location>
</feature>
<evidence type="ECO:0000256" key="8">
    <source>
        <dbReference type="RuleBase" id="RU367011"/>
    </source>
</evidence>
<comment type="function">
    <text evidence="1 8">Reversible hydration of carbon dioxide.</text>
</comment>
<keyword evidence="8" id="KW-0732">Signal</keyword>
<dbReference type="EMBL" id="CAJNXB010002001">
    <property type="protein sequence ID" value="CAF3208727.1"/>
    <property type="molecule type" value="Genomic_DNA"/>
</dbReference>
<accession>A0A817QET3</accession>